<dbReference type="STRING" id="37001.A0A1A9WPB7"/>
<dbReference type="SUPFAM" id="SSF81383">
    <property type="entry name" value="F-box domain"/>
    <property type="match status" value="1"/>
</dbReference>
<dbReference type="EnsemblMetazoa" id="GBRI026948-RA">
    <property type="protein sequence ID" value="GBRI026948-PA"/>
    <property type="gene ID" value="GBRI026948"/>
</dbReference>
<dbReference type="PANTHER" id="PTHR13318:SF95">
    <property type="entry name" value="F-BOX PROTEIN YLR352W"/>
    <property type="match status" value="1"/>
</dbReference>
<dbReference type="Gene3D" id="3.80.10.10">
    <property type="entry name" value="Ribonuclease Inhibitor"/>
    <property type="match status" value="2"/>
</dbReference>
<keyword evidence="3" id="KW-1185">Reference proteome</keyword>
<proteinExistence type="predicted"/>
<name>A0A1A9WPB7_9MUSC</name>
<dbReference type="InterPro" id="IPR032675">
    <property type="entry name" value="LRR_dom_sf"/>
</dbReference>
<dbReference type="GO" id="GO:0019005">
    <property type="term" value="C:SCF ubiquitin ligase complex"/>
    <property type="evidence" value="ECO:0007669"/>
    <property type="project" value="TreeGrafter"/>
</dbReference>
<dbReference type="InterPro" id="IPR036047">
    <property type="entry name" value="F-box-like_dom_sf"/>
</dbReference>
<dbReference type="SUPFAM" id="SSF52047">
    <property type="entry name" value="RNI-like"/>
    <property type="match status" value="1"/>
</dbReference>
<dbReference type="VEuPathDB" id="VectorBase:GBRI026948"/>
<protein>
    <submittedName>
        <fullName evidence="2">F-box domain-containing protein</fullName>
    </submittedName>
</protein>
<reference evidence="3" key="1">
    <citation type="submission" date="2014-03" db="EMBL/GenBank/DDBJ databases">
        <authorList>
            <person name="Aksoy S."/>
            <person name="Warren W."/>
            <person name="Wilson R.K."/>
        </authorList>
    </citation>
    <scope>NUCLEOTIDE SEQUENCE [LARGE SCALE GENOMIC DNA]</scope>
    <source>
        <strain evidence="3">IAEA</strain>
    </source>
</reference>
<dbReference type="Proteomes" id="UP000091820">
    <property type="component" value="Unassembled WGS sequence"/>
</dbReference>
<reference evidence="2" key="2">
    <citation type="submission" date="2020-05" db="UniProtKB">
        <authorList>
            <consortium name="EnsemblMetazoa"/>
        </authorList>
    </citation>
    <scope>IDENTIFICATION</scope>
    <source>
        <strain evidence="2">IAEA</strain>
    </source>
</reference>
<dbReference type="InterPro" id="IPR001810">
    <property type="entry name" value="F-box_dom"/>
</dbReference>
<dbReference type="Pfam" id="PF12937">
    <property type="entry name" value="F-box-like"/>
    <property type="match status" value="1"/>
</dbReference>
<feature type="domain" description="F-box" evidence="1">
    <location>
        <begin position="50"/>
        <end position="82"/>
    </location>
</feature>
<dbReference type="GO" id="GO:0031146">
    <property type="term" value="P:SCF-dependent proteasomal ubiquitin-dependent protein catabolic process"/>
    <property type="evidence" value="ECO:0007669"/>
    <property type="project" value="TreeGrafter"/>
</dbReference>
<organism evidence="2 3">
    <name type="scientific">Glossina brevipalpis</name>
    <dbReference type="NCBI Taxonomy" id="37001"/>
    <lineage>
        <taxon>Eukaryota</taxon>
        <taxon>Metazoa</taxon>
        <taxon>Ecdysozoa</taxon>
        <taxon>Arthropoda</taxon>
        <taxon>Hexapoda</taxon>
        <taxon>Insecta</taxon>
        <taxon>Pterygota</taxon>
        <taxon>Neoptera</taxon>
        <taxon>Endopterygota</taxon>
        <taxon>Diptera</taxon>
        <taxon>Brachycera</taxon>
        <taxon>Muscomorpha</taxon>
        <taxon>Hippoboscoidea</taxon>
        <taxon>Glossinidae</taxon>
        <taxon>Glossina</taxon>
    </lineage>
</organism>
<evidence type="ECO:0000313" key="2">
    <source>
        <dbReference type="EnsemblMetazoa" id="GBRI026948-PA"/>
    </source>
</evidence>
<accession>A0A1A9WPB7</accession>
<sequence>MDIHIESCALEQVFKKKITDTLRGFLEIIMDALTDVPLDSKLLPVLSHKMLIRIFSYLSYGDLQQIKFVCKDWYHLASAPELQGKFKLVITERNLSDIYDFMERRKDLLEYLTYESVEVNEYRTNSPNFQSLVKVLRNLGTHIFKLKLRKLSTLSSINDHLPNLKELDLSQLLPDSEQYSKSQVNFGKFGSLESLLVPVFSNPTLYQLLSSVKVPLKKLSVTLFSDWMHTVLPFLKTCASLLRWLEINRINADLGVHKLELQEVFKKFVQLEVLIIDLKYILTIDFSKIILTSLPQENSLTTIETICDADLINLIVRKWSSSLECLRLRNNGVQGDFIKQLSSLNGKLRHLHLYCSAFIHEELLDGLALKTNVMLTGLNLGGINILNEEIFHQLLQNLPNLTVLNLIHCKVDLDDESMECIFSHLVHLRHLLLKPCTSDEYIESLYEKANITNLKWLHTLVSCYCPIAVLSDLNLNFKFRELNKLGLQTCSRGRDGPDYRLKYINECFPALEELTSEDDTDNMLTLDEFQEIHKNLPRLREGFQNYSNIRISNKAIPNSDNHKSKRNNEIL</sequence>
<dbReference type="AlphaFoldDB" id="A0A1A9WPB7"/>
<evidence type="ECO:0000259" key="1">
    <source>
        <dbReference type="Pfam" id="PF12937"/>
    </source>
</evidence>
<evidence type="ECO:0000313" key="3">
    <source>
        <dbReference type="Proteomes" id="UP000091820"/>
    </source>
</evidence>
<dbReference type="PANTHER" id="PTHR13318">
    <property type="entry name" value="PARTNER OF PAIRED, ISOFORM B-RELATED"/>
    <property type="match status" value="1"/>
</dbReference>